<evidence type="ECO:0000256" key="5">
    <source>
        <dbReference type="ARBA" id="ARBA00022989"/>
    </source>
</evidence>
<keyword evidence="5 10" id="KW-1133">Transmembrane helix</keyword>
<dbReference type="SMART" id="SM01207">
    <property type="entry name" value="G3P_acyltransf"/>
    <property type="match status" value="1"/>
</dbReference>
<evidence type="ECO:0000256" key="3">
    <source>
        <dbReference type="ARBA" id="ARBA00022679"/>
    </source>
</evidence>
<dbReference type="GO" id="GO:0008654">
    <property type="term" value="P:phospholipid biosynthetic process"/>
    <property type="evidence" value="ECO:0007669"/>
    <property type="project" value="UniProtKB-KW"/>
</dbReference>
<dbReference type="PANTHER" id="PTHR30309">
    <property type="entry name" value="INNER MEMBRANE PROTEIN YGIH"/>
    <property type="match status" value="1"/>
</dbReference>
<dbReference type="EMBL" id="LAZR01000007">
    <property type="protein sequence ID" value="KKO09364.1"/>
    <property type="molecule type" value="Genomic_DNA"/>
</dbReference>
<dbReference type="AlphaFoldDB" id="A0A0F9YX63"/>
<keyword evidence="3" id="KW-0808">Transferase</keyword>
<feature type="transmembrane region" description="Helical" evidence="10">
    <location>
        <begin position="140"/>
        <end position="170"/>
    </location>
</feature>
<comment type="caution">
    <text evidence="11">The sequence shown here is derived from an EMBL/GenBank/DDBJ whole genome shotgun (WGS) entry which is preliminary data.</text>
</comment>
<keyword evidence="8" id="KW-0594">Phospholipid biosynthesis</keyword>
<dbReference type="InterPro" id="IPR003811">
    <property type="entry name" value="G3P_acylTferase_PlsY"/>
</dbReference>
<dbReference type="GO" id="GO:0043772">
    <property type="term" value="F:acyl-phosphate glycerol-3-phosphate acyltransferase activity"/>
    <property type="evidence" value="ECO:0007669"/>
    <property type="project" value="InterPro"/>
</dbReference>
<keyword evidence="9" id="KW-1208">Phospholipid metabolism</keyword>
<evidence type="ECO:0000313" key="11">
    <source>
        <dbReference type="EMBL" id="KKO09364.1"/>
    </source>
</evidence>
<keyword evidence="4 10" id="KW-0812">Transmembrane</keyword>
<keyword evidence="6" id="KW-0443">Lipid metabolism</keyword>
<sequence length="190" mass="20199">MVWIVVGYLSGSWLAALSVCRLAGVGDPRQQGSFNPGFSNVLRLYGPRLAAATLVLDALKGMPAVLGAKIMSCPVWLQGLVGLAVLLGHSFPLWHGFRGGKAVASSFGVLLVLVPKVALLSALIWALLAWRLRTAAMASLVSAAAAPLICAWFTPQYVMVVGGFSLLVLARHGLNIRRLRRGEEPPFRGS</sequence>
<dbReference type="GO" id="GO:0005886">
    <property type="term" value="C:plasma membrane"/>
    <property type="evidence" value="ECO:0007669"/>
    <property type="project" value="InterPro"/>
</dbReference>
<keyword evidence="2" id="KW-0444">Lipid biosynthesis</keyword>
<feature type="transmembrane region" description="Helical" evidence="10">
    <location>
        <begin position="75"/>
        <end position="94"/>
    </location>
</feature>
<evidence type="ECO:0000256" key="7">
    <source>
        <dbReference type="ARBA" id="ARBA00023136"/>
    </source>
</evidence>
<proteinExistence type="inferred from homology"/>
<dbReference type="Pfam" id="PF02660">
    <property type="entry name" value="G3P_acyltransf"/>
    <property type="match status" value="1"/>
</dbReference>
<dbReference type="NCBIfam" id="TIGR00023">
    <property type="entry name" value="glycerol-3-phosphate 1-O-acyltransferase PlsY"/>
    <property type="match status" value="1"/>
</dbReference>
<gene>
    <name evidence="11" type="ORF">LCGC14_0037060</name>
</gene>
<evidence type="ECO:0000256" key="9">
    <source>
        <dbReference type="ARBA" id="ARBA00023264"/>
    </source>
</evidence>
<organism evidence="11">
    <name type="scientific">marine sediment metagenome</name>
    <dbReference type="NCBI Taxonomy" id="412755"/>
    <lineage>
        <taxon>unclassified sequences</taxon>
        <taxon>metagenomes</taxon>
        <taxon>ecological metagenomes</taxon>
    </lineage>
</organism>
<feature type="transmembrane region" description="Helical" evidence="10">
    <location>
        <begin position="106"/>
        <end position="128"/>
    </location>
</feature>
<protein>
    <submittedName>
        <fullName evidence="11">Uncharacterized protein</fullName>
    </submittedName>
</protein>
<name>A0A0F9YX63_9ZZZZ</name>
<accession>A0A0F9YX63</accession>
<evidence type="ECO:0000256" key="2">
    <source>
        <dbReference type="ARBA" id="ARBA00022516"/>
    </source>
</evidence>
<evidence type="ECO:0000256" key="1">
    <source>
        <dbReference type="ARBA" id="ARBA00022475"/>
    </source>
</evidence>
<evidence type="ECO:0000256" key="6">
    <source>
        <dbReference type="ARBA" id="ARBA00023098"/>
    </source>
</evidence>
<keyword evidence="7 10" id="KW-0472">Membrane</keyword>
<evidence type="ECO:0000256" key="10">
    <source>
        <dbReference type="SAM" id="Phobius"/>
    </source>
</evidence>
<evidence type="ECO:0000256" key="4">
    <source>
        <dbReference type="ARBA" id="ARBA00022692"/>
    </source>
</evidence>
<dbReference type="PANTHER" id="PTHR30309:SF0">
    <property type="entry name" value="GLYCEROL-3-PHOSPHATE ACYLTRANSFERASE-RELATED"/>
    <property type="match status" value="1"/>
</dbReference>
<reference evidence="11" key="1">
    <citation type="journal article" date="2015" name="Nature">
        <title>Complex archaea that bridge the gap between prokaryotes and eukaryotes.</title>
        <authorList>
            <person name="Spang A."/>
            <person name="Saw J.H."/>
            <person name="Jorgensen S.L."/>
            <person name="Zaremba-Niedzwiedzka K."/>
            <person name="Martijn J."/>
            <person name="Lind A.E."/>
            <person name="van Eijk R."/>
            <person name="Schleper C."/>
            <person name="Guy L."/>
            <person name="Ettema T.J."/>
        </authorList>
    </citation>
    <scope>NUCLEOTIDE SEQUENCE</scope>
</reference>
<evidence type="ECO:0000256" key="8">
    <source>
        <dbReference type="ARBA" id="ARBA00023209"/>
    </source>
</evidence>
<keyword evidence="1" id="KW-1003">Cell membrane</keyword>
<dbReference type="HAMAP" id="MF_01043">
    <property type="entry name" value="PlsY"/>
    <property type="match status" value="1"/>
</dbReference>